<keyword evidence="2" id="KW-0808">Transferase</keyword>
<gene>
    <name evidence="2" type="ORF">Tci_869210</name>
</gene>
<organism evidence="2">
    <name type="scientific">Tanacetum cinerariifolium</name>
    <name type="common">Dalmatian daisy</name>
    <name type="synonym">Chrysanthemum cinerariifolium</name>
    <dbReference type="NCBI Taxonomy" id="118510"/>
    <lineage>
        <taxon>Eukaryota</taxon>
        <taxon>Viridiplantae</taxon>
        <taxon>Streptophyta</taxon>
        <taxon>Embryophyta</taxon>
        <taxon>Tracheophyta</taxon>
        <taxon>Spermatophyta</taxon>
        <taxon>Magnoliopsida</taxon>
        <taxon>eudicotyledons</taxon>
        <taxon>Gunneridae</taxon>
        <taxon>Pentapetalae</taxon>
        <taxon>asterids</taxon>
        <taxon>campanulids</taxon>
        <taxon>Asterales</taxon>
        <taxon>Asteraceae</taxon>
        <taxon>Asteroideae</taxon>
        <taxon>Anthemideae</taxon>
        <taxon>Anthemidinae</taxon>
        <taxon>Tanacetum</taxon>
    </lineage>
</organism>
<accession>A0A699SIE7</accession>
<name>A0A699SIE7_TANCI</name>
<keyword evidence="2" id="KW-0695">RNA-directed DNA polymerase</keyword>
<evidence type="ECO:0000313" key="2">
    <source>
        <dbReference type="EMBL" id="GFC97240.1"/>
    </source>
</evidence>
<reference evidence="2" key="1">
    <citation type="journal article" date="2019" name="Sci. Rep.">
        <title>Draft genome of Tanacetum cinerariifolium, the natural source of mosquito coil.</title>
        <authorList>
            <person name="Yamashiro T."/>
            <person name="Shiraishi A."/>
            <person name="Satake H."/>
            <person name="Nakayama K."/>
        </authorList>
    </citation>
    <scope>NUCLEOTIDE SEQUENCE</scope>
</reference>
<comment type="caution">
    <text evidence="2">The sequence shown here is derived from an EMBL/GenBank/DDBJ whole genome shotgun (WGS) entry which is preliminary data.</text>
</comment>
<evidence type="ECO:0000256" key="1">
    <source>
        <dbReference type="SAM" id="MobiDB-lite"/>
    </source>
</evidence>
<dbReference type="GO" id="GO:0003964">
    <property type="term" value="F:RNA-directed DNA polymerase activity"/>
    <property type="evidence" value="ECO:0007669"/>
    <property type="project" value="UniProtKB-KW"/>
</dbReference>
<proteinExistence type="predicted"/>
<dbReference type="AlphaFoldDB" id="A0A699SIE7"/>
<sequence>MINFTIVQAPSPYNVIFGRTGLRSFRAVSSTVHSMVKFPTLRGSQPWSLGQPSFPSVGCHKQGSGRMGKRMNKSSGEIPYLDIKPGAHEKER</sequence>
<keyword evidence="2" id="KW-0548">Nucleotidyltransferase</keyword>
<dbReference type="EMBL" id="BKCJ011164898">
    <property type="protein sequence ID" value="GFC97240.1"/>
    <property type="molecule type" value="Genomic_DNA"/>
</dbReference>
<feature type="region of interest" description="Disordered" evidence="1">
    <location>
        <begin position="52"/>
        <end position="92"/>
    </location>
</feature>
<protein>
    <submittedName>
        <fullName evidence="2">Reverse transcriptase domain-containing protein</fullName>
    </submittedName>
</protein>